<dbReference type="EMBL" id="PCSW01000030">
    <property type="protein sequence ID" value="PIP57827.1"/>
    <property type="molecule type" value="Genomic_DNA"/>
</dbReference>
<reference evidence="1 2" key="1">
    <citation type="submission" date="2017-09" db="EMBL/GenBank/DDBJ databases">
        <title>Depth-based differentiation of microbial function through sediment-hosted aquifers and enrichment of novel symbionts in the deep terrestrial subsurface.</title>
        <authorList>
            <person name="Probst A.J."/>
            <person name="Ladd B."/>
            <person name="Jarett J.K."/>
            <person name="Geller-Mcgrath D.E."/>
            <person name="Sieber C.M."/>
            <person name="Emerson J.B."/>
            <person name="Anantharaman K."/>
            <person name="Thomas B.C."/>
            <person name="Malmstrom R."/>
            <person name="Stieglmeier M."/>
            <person name="Klingl A."/>
            <person name="Woyke T."/>
            <person name="Ryan C.M."/>
            <person name="Banfield J.F."/>
        </authorList>
    </citation>
    <scope>NUCLEOTIDE SEQUENCE [LARGE SCALE GENOMIC DNA]</scope>
    <source>
        <strain evidence="1">CG22_combo_CG10-13_8_21_14_all_39_10</strain>
    </source>
</reference>
<evidence type="ECO:0000313" key="2">
    <source>
        <dbReference type="Proteomes" id="UP000229847"/>
    </source>
</evidence>
<evidence type="ECO:0000313" key="1">
    <source>
        <dbReference type="EMBL" id="PIP57827.1"/>
    </source>
</evidence>
<name>A0A2H0BJI9_9BACT</name>
<dbReference type="Proteomes" id="UP000229847">
    <property type="component" value="Unassembled WGS sequence"/>
</dbReference>
<proteinExistence type="predicted"/>
<accession>A0A2H0BJI9</accession>
<comment type="caution">
    <text evidence="1">The sequence shown here is derived from an EMBL/GenBank/DDBJ whole genome shotgun (WGS) entry which is preliminary data.</text>
</comment>
<dbReference type="AlphaFoldDB" id="A0A2H0BJI9"/>
<gene>
    <name evidence="1" type="ORF">COX03_00990</name>
</gene>
<organism evidence="1 2">
    <name type="scientific">Candidatus Woesebacteria bacterium CG22_combo_CG10-13_8_21_14_all_39_10</name>
    <dbReference type="NCBI Taxonomy" id="1975059"/>
    <lineage>
        <taxon>Bacteria</taxon>
        <taxon>Candidatus Woeseibacteriota</taxon>
    </lineage>
</organism>
<sequence length="71" mass="8146">MIIFIKYKWLMLYLYTNKDGYSGVSTTLELGAAVALGKPIYALSDKDEELCRLVLFRGFIKTPKELIKILK</sequence>
<protein>
    <submittedName>
        <fullName evidence="1">Uncharacterized protein</fullName>
    </submittedName>
</protein>